<keyword evidence="23" id="KW-1185">Reference proteome</keyword>
<proteinExistence type="inferred from homology"/>
<evidence type="ECO:0000256" key="10">
    <source>
        <dbReference type="ARBA" id="ARBA00022679"/>
    </source>
</evidence>
<dbReference type="Gene3D" id="3.20.20.80">
    <property type="entry name" value="Glycosidases"/>
    <property type="match status" value="2"/>
</dbReference>
<evidence type="ECO:0000256" key="4">
    <source>
        <dbReference type="ARBA" id="ARBA00004496"/>
    </source>
</evidence>
<evidence type="ECO:0000256" key="9">
    <source>
        <dbReference type="ARBA" id="ARBA00022676"/>
    </source>
</evidence>
<evidence type="ECO:0000256" key="16">
    <source>
        <dbReference type="ARBA" id="ARBA00031477"/>
    </source>
</evidence>
<feature type="domain" description="Glycogen debranching enzyme C-terminal" evidence="17">
    <location>
        <begin position="1278"/>
        <end position="1733"/>
    </location>
</feature>
<dbReference type="Gene3D" id="1.50.10.10">
    <property type="match status" value="1"/>
</dbReference>
<keyword evidence="12" id="KW-0320">Glycogen biosynthesis</keyword>
<keyword evidence="9" id="KW-0328">Glycosyltransferase</keyword>
<reference evidence="21" key="1">
    <citation type="submission" date="2021-02" db="EMBL/GenBank/DDBJ databases">
        <authorList>
            <person name="Nowell W R."/>
        </authorList>
    </citation>
    <scope>NUCLEOTIDE SEQUENCE</scope>
</reference>
<keyword evidence="14" id="KW-0326">Glycosidase</keyword>
<sequence>MNDDMFLTEWLDHNLNVVGFKSICLINVGENISENITKKYRNKIVIINYNTTDKHQHFDLCLTCFTTIRDYDLLMIQDTDEFLNIRNSTYIRDNYNKYDQFHFNDLRFGYMLEKTTDLFKKSLLETNTYRRPHRGLGEYDGDDIQQLFNCSVVGGWTSCGNGNGKQMIKYGLIQELTPHWHKSKNKKSQVLFVDMKQVRLQHYFVRTKEHGLFKAQREVRILTLVEGETFVNGLYRVSNSWILRLVLSSSLSATNVRLFTNSPRESHLPFVREQYRELEWLYPSECKYDSSSRYASIECVKSGSFHYYFTVDGSDDQKNLSGSGYFIVEPKLTFPDGIGDVLPIDCIECQSVLSKSLGPFEEWESRLLISKYSGYNMVHFTPIQKLYHISNSSYAITNHHILNPLFGENTTHDDIKKLVDKMAKEWRIFSITDLVYNHAANDCELLKEHPEAAYNLVNSPHLKPPFLLDAILMQFTKDCQDGVLEPKGIPSAIKDKHLPVIRRYFLNDLLPKYKLHEYYTINVEETLKEFRELLSTLECPLVPYSEEDHLIQIKHGKYERLKSTVDLDLASQIYYYKRSGPSSHDDIEQACEALSDRLIYLNHIVNDKIQEHLVRAVDNTLGACRYHFFAHDGPNFERITLQTPFVGNYFAYPNGEFKHPDEIEQLIETDITYQSYCMAHNGWVMNDDPLRNFAEEGQDVYLRRDLLQWSDIIKLRFGQKYEDSPALWDYMKEYTRLVATTFHGARLDNCHSTPLVVAQTLMDYARELNPEFYILAELFTGSDQTDTVFVNKLAINSLVRGRLTARFGGDAIGSFFQPSCRPILPLMTHSFYYDQTHDNPCPIERRSVQDVLPRAACVAMACCANGSNRGYDELVPHHIDVVHERRFYPKAGNGERESNESTNLIPAKLIFNKLHHELCSKGYDQMAVDQLSTAALVITRYNLHNHQSIILIAHTAFSEPKDTWEQIKPLYINGHIDEVLYEMTISISNGAAAVKNFVRDKTYINNLQQVTVQIREHLPVDQSQCVNLRSSNRREDNNDRHITFDKHFPPGTIICFKVSLLQQVQNSIIEIRKNLNEFTDESGASEFQQIINKLTLLDLNRVLYRNSNEEQADGLGIDVYEIPGYGKLVYCGLQGFMSVLEKIRLTNELKHPLCQHLKDGFWCLDYISSRLIKHRGTQAIGQWYEKCFRQLKRLPKHLLPAYFDLIITGSYTVLIEHAWRLMGPFVQKGSTFVRALSMASVILCGLVKDAQLPALSPNLKEPKPIELTDDRTGLKYPLCPTLGAGLPHFAAAVWRNWGRDTFIALRGLMLITGRFDEARYLILGYGQCLRHGLIPNLLGDGRIARYNARDAVWWWLYSIGEYIHMAPHGHEILEDKVSRLYPTHDSQPQPPGLYDQHLYEVIQEALTRHAQSLTYRERGAGYNLDMDMSDEGFNNRIGVDFETGFVYGGNSHNCGTWMDKMGSSAKAGNKGKPGSPRDGSAVELVGLCRATLKWLIKANKEGYYPYDNIKISTSNIHSAIVSSTANEIQFQEWMNKIDSNFEKYFWIDELDQTSHFIYRRQIYKDTINSTLQWSDYQLRPNWLVTCVVAPEMFNVEHIWPALKQVEHILLGKYGIKTLDPNDSNYVGDYVNDDDSSDPKRARGYNYHNGPEWLWLMGYYCRAKLLWSSVLEKDSKMKGILKQTIKHVQDILTAHQQLIFSTDWKGLPELTNANGQHCPYSCEIQAWSMSTLLETMYDLDNLHL</sequence>
<keyword evidence="10" id="KW-0808">Transferase</keyword>
<evidence type="ECO:0000256" key="14">
    <source>
        <dbReference type="ARBA" id="ARBA00023295"/>
    </source>
</evidence>
<dbReference type="EC" id="3.2.1.33" evidence="6"/>
<dbReference type="Pfam" id="PF14702">
    <property type="entry name" value="hGDE_central"/>
    <property type="match status" value="1"/>
</dbReference>
<comment type="subcellular location">
    <subcellularLocation>
        <location evidence="4">Cytoplasm</location>
    </subcellularLocation>
</comment>
<dbReference type="Proteomes" id="UP000681722">
    <property type="component" value="Unassembled WGS sequence"/>
</dbReference>
<dbReference type="InterPro" id="IPR029436">
    <property type="entry name" value="AGL_euk_N"/>
</dbReference>
<dbReference type="Pfam" id="PF06202">
    <property type="entry name" value="GDE_C"/>
    <property type="match status" value="1"/>
</dbReference>
<evidence type="ECO:0000256" key="3">
    <source>
        <dbReference type="ARBA" id="ARBA00003530"/>
    </source>
</evidence>
<dbReference type="SUPFAM" id="SSF48208">
    <property type="entry name" value="Six-hairpin glycosidases"/>
    <property type="match status" value="1"/>
</dbReference>
<dbReference type="GO" id="GO:0005978">
    <property type="term" value="P:glycogen biosynthetic process"/>
    <property type="evidence" value="ECO:0007669"/>
    <property type="project" value="UniProtKB-KW"/>
</dbReference>
<keyword evidence="13" id="KW-0511">Multifunctional enzyme</keyword>
<dbReference type="InterPro" id="IPR032790">
    <property type="entry name" value="GDE_C"/>
</dbReference>
<dbReference type="SUPFAM" id="SSF51445">
    <property type="entry name" value="(Trans)glycosidases"/>
    <property type="match status" value="1"/>
</dbReference>
<dbReference type="Pfam" id="PF14701">
    <property type="entry name" value="hDGE_amylase"/>
    <property type="match status" value="1"/>
</dbReference>
<evidence type="ECO:0000259" key="17">
    <source>
        <dbReference type="Pfam" id="PF06202"/>
    </source>
</evidence>
<dbReference type="PANTHER" id="PTHR10569">
    <property type="entry name" value="GLYCOGEN DEBRANCHING ENZYME"/>
    <property type="match status" value="1"/>
</dbReference>
<evidence type="ECO:0000259" key="18">
    <source>
        <dbReference type="Pfam" id="PF14699"/>
    </source>
</evidence>
<dbReference type="InterPro" id="IPR006421">
    <property type="entry name" value="Glycogen_debranch_met"/>
</dbReference>
<dbReference type="EMBL" id="CAJNOQ010000653">
    <property type="protein sequence ID" value="CAF0825086.1"/>
    <property type="molecule type" value="Genomic_DNA"/>
</dbReference>
<dbReference type="GO" id="GO:0004134">
    <property type="term" value="F:4-alpha-glucanotransferase activity"/>
    <property type="evidence" value="ECO:0007669"/>
    <property type="project" value="UniProtKB-EC"/>
</dbReference>
<comment type="catalytic activity">
    <reaction evidence="2">
        <text>Hydrolysis of (1-&gt;6)-alpha-D-glucosidic branch linkages in glycogen phosphorylase limit dextrin.</text>
        <dbReference type="EC" id="3.2.1.33"/>
    </reaction>
</comment>
<dbReference type="Pfam" id="PF14699">
    <property type="entry name" value="hGDE_N"/>
    <property type="match status" value="1"/>
</dbReference>
<feature type="domain" description="Glycogen debranching enzyme central" evidence="20">
    <location>
        <begin position="904"/>
        <end position="1171"/>
    </location>
</feature>
<evidence type="ECO:0000256" key="1">
    <source>
        <dbReference type="ARBA" id="ARBA00000439"/>
    </source>
</evidence>
<dbReference type="InterPro" id="IPR032792">
    <property type="entry name" value="AGL_glucanoTrfase"/>
</dbReference>
<accession>A0A813UNC0</accession>
<dbReference type="InterPro" id="IPR032788">
    <property type="entry name" value="AGL_central"/>
</dbReference>
<evidence type="ECO:0000256" key="8">
    <source>
        <dbReference type="ARBA" id="ARBA00022490"/>
    </source>
</evidence>
<feature type="domain" description="Glycogen debranching enzyme glucanotransferase" evidence="19">
    <location>
        <begin position="341"/>
        <end position="773"/>
    </location>
</feature>
<evidence type="ECO:0000256" key="11">
    <source>
        <dbReference type="ARBA" id="ARBA00022801"/>
    </source>
</evidence>
<evidence type="ECO:0000256" key="5">
    <source>
        <dbReference type="ARBA" id="ARBA00012560"/>
    </source>
</evidence>
<dbReference type="InterPro" id="IPR012341">
    <property type="entry name" value="6hp_glycosidase-like_sf"/>
</dbReference>
<dbReference type="EMBL" id="CAJOBC010000653">
    <property type="protein sequence ID" value="CAF3611794.1"/>
    <property type="molecule type" value="Genomic_DNA"/>
</dbReference>
<evidence type="ECO:0000256" key="7">
    <source>
        <dbReference type="ARBA" id="ARBA00020723"/>
    </source>
</evidence>
<dbReference type="EC" id="2.4.1.25" evidence="5"/>
<name>A0A813UNC0_9BILA</name>
<evidence type="ECO:0000259" key="19">
    <source>
        <dbReference type="Pfam" id="PF14701"/>
    </source>
</evidence>
<dbReference type="InterPro" id="IPR008928">
    <property type="entry name" value="6-hairpin_glycosidase_sf"/>
</dbReference>
<evidence type="ECO:0000256" key="15">
    <source>
        <dbReference type="ARBA" id="ARBA00025780"/>
    </source>
</evidence>
<organism evidence="21 23">
    <name type="scientific">Didymodactylos carnosus</name>
    <dbReference type="NCBI Taxonomy" id="1234261"/>
    <lineage>
        <taxon>Eukaryota</taxon>
        <taxon>Metazoa</taxon>
        <taxon>Spiralia</taxon>
        <taxon>Gnathifera</taxon>
        <taxon>Rotifera</taxon>
        <taxon>Eurotatoria</taxon>
        <taxon>Bdelloidea</taxon>
        <taxon>Philodinida</taxon>
        <taxon>Philodinidae</taxon>
        <taxon>Didymodactylos</taxon>
    </lineage>
</organism>
<evidence type="ECO:0000259" key="20">
    <source>
        <dbReference type="Pfam" id="PF14702"/>
    </source>
</evidence>
<dbReference type="GO" id="GO:0005737">
    <property type="term" value="C:cytoplasm"/>
    <property type="evidence" value="ECO:0007669"/>
    <property type="project" value="UniProtKB-SubCell"/>
</dbReference>
<dbReference type="InterPro" id="IPR010401">
    <property type="entry name" value="AGL/Gdb1"/>
</dbReference>
<dbReference type="Proteomes" id="UP000663829">
    <property type="component" value="Unassembled WGS sequence"/>
</dbReference>
<dbReference type="GO" id="GO:0005980">
    <property type="term" value="P:glycogen catabolic process"/>
    <property type="evidence" value="ECO:0007669"/>
    <property type="project" value="InterPro"/>
</dbReference>
<evidence type="ECO:0000313" key="21">
    <source>
        <dbReference type="EMBL" id="CAF0825086.1"/>
    </source>
</evidence>
<feature type="domain" description="Eukaryotic glycogen debranching enzyme N-terminal" evidence="18">
    <location>
        <begin position="243"/>
        <end position="333"/>
    </location>
</feature>
<evidence type="ECO:0000256" key="2">
    <source>
        <dbReference type="ARBA" id="ARBA00000927"/>
    </source>
</evidence>
<comment type="similarity">
    <text evidence="15">Belongs to the glycogen debranching enzyme family.</text>
</comment>
<dbReference type="NCBIfam" id="TIGR01531">
    <property type="entry name" value="glyc_debranch"/>
    <property type="match status" value="1"/>
</dbReference>
<evidence type="ECO:0000256" key="12">
    <source>
        <dbReference type="ARBA" id="ARBA00023056"/>
    </source>
</evidence>
<evidence type="ECO:0000256" key="6">
    <source>
        <dbReference type="ARBA" id="ARBA00012778"/>
    </source>
</evidence>
<evidence type="ECO:0000313" key="22">
    <source>
        <dbReference type="EMBL" id="CAF3611794.1"/>
    </source>
</evidence>
<comment type="catalytic activity">
    <reaction evidence="1">
        <text>Transfers a segment of a (1-&gt;4)-alpha-D-glucan to a new position in an acceptor, which may be glucose or a (1-&gt;4)-alpha-D-glucan.</text>
        <dbReference type="EC" id="2.4.1.25"/>
    </reaction>
</comment>
<protein>
    <recommendedName>
        <fullName evidence="7">Glycogen debranching enzyme</fullName>
        <ecNumber evidence="5">2.4.1.25</ecNumber>
        <ecNumber evidence="6">3.2.1.33</ecNumber>
    </recommendedName>
    <alternativeName>
        <fullName evidence="16">Glycogen debrancher</fullName>
    </alternativeName>
</protein>
<dbReference type="OrthoDB" id="10248904at2759"/>
<gene>
    <name evidence="21" type="ORF">GPM918_LOCUS4754</name>
    <name evidence="22" type="ORF">SRO942_LOCUS4755</name>
</gene>
<evidence type="ECO:0000256" key="13">
    <source>
        <dbReference type="ARBA" id="ARBA00023268"/>
    </source>
</evidence>
<comment type="caution">
    <text evidence="21">The sequence shown here is derived from an EMBL/GenBank/DDBJ whole genome shotgun (WGS) entry which is preliminary data.</text>
</comment>
<keyword evidence="8" id="KW-0963">Cytoplasm</keyword>
<comment type="function">
    <text evidence="3">Multifunctional enzyme acting as 1,4-alpha-D-glucan:1,4-alpha-D-glucan 4-alpha-D-glycosyltransferase and amylo-1,6-glucosidase in glycogen degradation.</text>
</comment>
<dbReference type="InterPro" id="IPR017853">
    <property type="entry name" value="GH"/>
</dbReference>
<keyword evidence="11" id="KW-0378">Hydrolase</keyword>
<dbReference type="PANTHER" id="PTHR10569:SF2">
    <property type="entry name" value="GLYCOGEN DEBRANCHING ENZYME"/>
    <property type="match status" value="1"/>
</dbReference>
<dbReference type="GO" id="GO:0004135">
    <property type="term" value="F:amylo-alpha-1,6-glucosidase activity"/>
    <property type="evidence" value="ECO:0007669"/>
    <property type="project" value="UniProtKB-EC"/>
</dbReference>
<evidence type="ECO:0000313" key="23">
    <source>
        <dbReference type="Proteomes" id="UP000663829"/>
    </source>
</evidence>